<feature type="compositionally biased region" description="Basic and acidic residues" evidence="1">
    <location>
        <begin position="357"/>
        <end position="369"/>
    </location>
</feature>
<feature type="region of interest" description="Disordered" evidence="1">
    <location>
        <begin position="346"/>
        <end position="369"/>
    </location>
</feature>
<protein>
    <submittedName>
        <fullName evidence="3">Uncharacterized protein</fullName>
    </submittedName>
</protein>
<reference evidence="3" key="1">
    <citation type="submission" date="2020-04" db="EMBL/GenBank/DDBJ databases">
        <authorList>
            <person name="Alioto T."/>
            <person name="Alioto T."/>
            <person name="Gomez Garrido J."/>
        </authorList>
    </citation>
    <scope>NUCLEOTIDE SEQUENCE</scope>
    <source>
        <strain evidence="3">A484AB</strain>
    </source>
</reference>
<dbReference type="OrthoDB" id="5987331at2759"/>
<keyword evidence="2" id="KW-0812">Transmembrane</keyword>
<feature type="compositionally biased region" description="Low complexity" evidence="1">
    <location>
        <begin position="222"/>
        <end position="237"/>
    </location>
</feature>
<keyword evidence="2" id="KW-1133">Transmembrane helix</keyword>
<feature type="compositionally biased region" description="Polar residues" evidence="1">
    <location>
        <begin position="684"/>
        <end position="699"/>
    </location>
</feature>
<keyword evidence="2" id="KW-0472">Membrane</keyword>
<evidence type="ECO:0000313" key="3">
    <source>
        <dbReference type="EMBL" id="CAB3998918.1"/>
    </source>
</evidence>
<feature type="transmembrane region" description="Helical" evidence="2">
    <location>
        <begin position="9"/>
        <end position="32"/>
    </location>
</feature>
<dbReference type="Proteomes" id="UP001152795">
    <property type="component" value="Unassembled WGS sequence"/>
</dbReference>
<name>A0A6S7I1Y6_PARCT</name>
<feature type="compositionally biased region" description="Polar residues" evidence="1">
    <location>
        <begin position="204"/>
        <end position="218"/>
    </location>
</feature>
<keyword evidence="4" id="KW-1185">Reference proteome</keyword>
<evidence type="ECO:0000313" key="4">
    <source>
        <dbReference type="Proteomes" id="UP001152795"/>
    </source>
</evidence>
<accession>A0A6S7I1Y6</accession>
<feature type="region of interest" description="Disordered" evidence="1">
    <location>
        <begin position="684"/>
        <end position="707"/>
    </location>
</feature>
<gene>
    <name evidence="3" type="ORF">PACLA_8A040714</name>
</gene>
<evidence type="ECO:0000256" key="1">
    <source>
        <dbReference type="SAM" id="MobiDB-lite"/>
    </source>
</evidence>
<comment type="caution">
    <text evidence="3">The sequence shown here is derived from an EMBL/GenBank/DDBJ whole genome shotgun (WGS) entry which is preliminary data.</text>
</comment>
<feature type="region of interest" description="Disordered" evidence="1">
    <location>
        <begin position="37"/>
        <end position="64"/>
    </location>
</feature>
<sequence>MDSYIQNGVFCRTLVALLFCLWNFSSLGILTFRSVSASSGSDSSREPNVVSEAGGLQTTSNPDSQVDNEEFKLWVIVLIVVIGGLFIVACILCLVKLHRWKNDRGTYSMWNKQGPSVEAMFARESGVLFERLDIESSLTDAQCYEIPVDSFETPQRIYIDGIRVTPLAESLDTPVSQRSLSSRVEAEINIIDQTQYCLARDRTSVSTDVTGQRESMPSSIGPDTSPRSSVSMSTVSDKGPATPSQETPKELYPKPLPVIPVEDTPSVVCEIYTLDVNENEGRVSAIANRPLPQTPGLSTLPGKYSAASLDRSLLRQIKESKVEKPNTSRTLPRPRKIRQIPLPFRNAMSRSASSSDVSKEAERLSDHVASDPKKCTLTRVKKRLSQSVDTLLIESERVSHFYENPYLVEGTSLEGKGGDPSGNQLEPPYSRVSSIPATSDENLPKDKEHLYTRISQYMDGRENNLNRHSYASVHSSFRTRPKSRHVYISIIFGSADSVCIPSLDDPKTNLTKVTRTLSKSCPSLNSSTQPHIKYNPRPISYYPPADTSDGLYSIDNRNVRSQVPNGVTNDLMSFPDCQYQNIRESFDIPPLAQPVSQSSTEAAPSNTGYQNLQESMNNSQNSAVVYNTPKSLNVRPYYENITCIRDDTHLENEENNGIDTSHYGVPKSPPIPLNRFCEIVKTTSNGESTSSQSADANASSKDDGSLEIRWRKRDAEKADECAKNDERATLSAYLEGRFNGVDAIDDRTVENETDQNNEPTYENFISANRDSCISEESASSHDRVSLTSSLSIEDKEIYENQPLIPKTSDVNGNSVCEGFAEKFEVRRKSLIGSTLFEESVA</sequence>
<evidence type="ECO:0000256" key="2">
    <source>
        <dbReference type="SAM" id="Phobius"/>
    </source>
</evidence>
<feature type="transmembrane region" description="Helical" evidence="2">
    <location>
        <begin position="73"/>
        <end position="95"/>
    </location>
</feature>
<feature type="compositionally biased region" description="Polar residues" evidence="1">
    <location>
        <begin position="431"/>
        <end position="441"/>
    </location>
</feature>
<proteinExistence type="predicted"/>
<feature type="region of interest" description="Disordered" evidence="1">
    <location>
        <begin position="202"/>
        <end position="257"/>
    </location>
</feature>
<dbReference type="AlphaFoldDB" id="A0A6S7I1Y6"/>
<feature type="region of interest" description="Disordered" evidence="1">
    <location>
        <begin position="410"/>
        <end position="443"/>
    </location>
</feature>
<organism evidence="3 4">
    <name type="scientific">Paramuricea clavata</name>
    <name type="common">Red gorgonian</name>
    <name type="synonym">Violescent sea-whip</name>
    <dbReference type="NCBI Taxonomy" id="317549"/>
    <lineage>
        <taxon>Eukaryota</taxon>
        <taxon>Metazoa</taxon>
        <taxon>Cnidaria</taxon>
        <taxon>Anthozoa</taxon>
        <taxon>Octocorallia</taxon>
        <taxon>Malacalcyonacea</taxon>
        <taxon>Plexauridae</taxon>
        <taxon>Paramuricea</taxon>
    </lineage>
</organism>
<dbReference type="EMBL" id="CACRXK020003469">
    <property type="protein sequence ID" value="CAB3998918.1"/>
    <property type="molecule type" value="Genomic_DNA"/>
</dbReference>